<feature type="domain" description="HD-GYP" evidence="1">
    <location>
        <begin position="26"/>
        <end position="223"/>
    </location>
</feature>
<gene>
    <name evidence="2" type="ORF">KM92DES2_10008</name>
</gene>
<dbReference type="GO" id="GO:0016787">
    <property type="term" value="F:hydrolase activity"/>
    <property type="evidence" value="ECO:0007669"/>
    <property type="project" value="UniProtKB-KW"/>
</dbReference>
<dbReference type="SMART" id="SM00471">
    <property type="entry name" value="HDc"/>
    <property type="match status" value="1"/>
</dbReference>
<name>A0A212ITH0_9BACT</name>
<dbReference type="AlphaFoldDB" id="A0A212ITH0"/>
<dbReference type="Gene3D" id="1.10.3210.10">
    <property type="entry name" value="Hypothetical protein af1432"/>
    <property type="match status" value="1"/>
</dbReference>
<reference evidence="2" key="1">
    <citation type="submission" date="2016-04" db="EMBL/GenBank/DDBJ databases">
        <authorList>
            <person name="Evans L.H."/>
            <person name="Alamgir A."/>
            <person name="Owens N."/>
            <person name="Weber N.D."/>
            <person name="Virtaneva K."/>
            <person name="Barbian K."/>
            <person name="Babar A."/>
            <person name="Rosenke K."/>
        </authorList>
    </citation>
    <scope>NUCLEOTIDE SEQUENCE</scope>
    <source>
        <strain evidence="2">92-2</strain>
    </source>
</reference>
<dbReference type="SUPFAM" id="SSF109604">
    <property type="entry name" value="HD-domain/PDEase-like"/>
    <property type="match status" value="1"/>
</dbReference>
<sequence length="224" mass="24354">MLCHSRLNLAESATRREKLVPCSSAVTEIIHQLAESLGKAIDAKDTYTLAHSEEVAIISQALALAMGLGHQAADIIHVAGHLHDLGKIGVPDDILAKTSALTPKEWLAIRRHPDMGADILAPIACLRDCGIVDMVRAHHERFDGNGYPQGLKGGHIPLGARIITVADSLSAMLQSRPYRQAKSFDEACREIIKGTGSQFDPDVVKAFMSIRDRLRDLVAMLRVD</sequence>
<proteinExistence type="predicted"/>
<dbReference type="CDD" id="cd00077">
    <property type="entry name" value="HDc"/>
    <property type="match status" value="1"/>
</dbReference>
<dbReference type="PROSITE" id="PS51832">
    <property type="entry name" value="HD_GYP"/>
    <property type="match status" value="1"/>
</dbReference>
<dbReference type="PANTHER" id="PTHR43155:SF2">
    <property type="entry name" value="CYCLIC DI-GMP PHOSPHODIESTERASE PA4108"/>
    <property type="match status" value="1"/>
</dbReference>
<evidence type="ECO:0000259" key="1">
    <source>
        <dbReference type="PROSITE" id="PS51832"/>
    </source>
</evidence>
<dbReference type="Pfam" id="PF13487">
    <property type="entry name" value="HD_5"/>
    <property type="match status" value="1"/>
</dbReference>
<accession>A0A212ITH0</accession>
<evidence type="ECO:0000313" key="2">
    <source>
        <dbReference type="EMBL" id="SBV90510.1"/>
    </source>
</evidence>
<dbReference type="EMBL" id="FLUP01000001">
    <property type="protein sequence ID" value="SBV90510.1"/>
    <property type="molecule type" value="Genomic_DNA"/>
</dbReference>
<dbReference type="InterPro" id="IPR003607">
    <property type="entry name" value="HD/PDEase_dom"/>
</dbReference>
<organism evidence="2">
    <name type="scientific">uncultured Desulfovibrio sp</name>
    <dbReference type="NCBI Taxonomy" id="167968"/>
    <lineage>
        <taxon>Bacteria</taxon>
        <taxon>Pseudomonadati</taxon>
        <taxon>Thermodesulfobacteriota</taxon>
        <taxon>Desulfovibrionia</taxon>
        <taxon>Desulfovibrionales</taxon>
        <taxon>Desulfovibrionaceae</taxon>
        <taxon>Desulfovibrio</taxon>
        <taxon>environmental samples</taxon>
    </lineage>
</organism>
<dbReference type="RefSeq" id="WP_227119477.1">
    <property type="nucleotide sequence ID" value="NZ_LT598928.1"/>
</dbReference>
<dbReference type="InterPro" id="IPR037522">
    <property type="entry name" value="HD_GYP_dom"/>
</dbReference>
<protein>
    <submittedName>
        <fullName evidence="2">Metal dependent phosphohydrolase</fullName>
    </submittedName>
</protein>
<dbReference type="PANTHER" id="PTHR43155">
    <property type="entry name" value="CYCLIC DI-GMP PHOSPHODIESTERASE PA4108-RELATED"/>
    <property type="match status" value="1"/>
</dbReference>
<keyword evidence="2" id="KW-0378">Hydrolase</keyword>